<name>X1SKB7_9ZZZZ</name>
<dbReference type="NCBIfam" id="TIGR04514">
    <property type="entry name" value="GWxTD_dom"/>
    <property type="match status" value="1"/>
</dbReference>
<gene>
    <name evidence="2" type="ORF">S12H4_32816</name>
</gene>
<reference evidence="2" key="1">
    <citation type="journal article" date="2014" name="Front. Microbiol.">
        <title>High frequency of phylogenetically diverse reductive dehalogenase-homologous genes in deep subseafloor sedimentary metagenomes.</title>
        <authorList>
            <person name="Kawai M."/>
            <person name="Futagami T."/>
            <person name="Toyoda A."/>
            <person name="Takaki Y."/>
            <person name="Nishi S."/>
            <person name="Hori S."/>
            <person name="Arai W."/>
            <person name="Tsubouchi T."/>
            <person name="Morono Y."/>
            <person name="Uchiyama I."/>
            <person name="Ito T."/>
            <person name="Fujiyama A."/>
            <person name="Inagaki F."/>
            <person name="Takami H."/>
        </authorList>
    </citation>
    <scope>NUCLEOTIDE SEQUENCE</scope>
    <source>
        <strain evidence="2">Expedition CK06-06</strain>
    </source>
</reference>
<feature type="non-terminal residue" evidence="2">
    <location>
        <position position="245"/>
    </location>
</feature>
<feature type="domain" description="GWxTD" evidence="1">
    <location>
        <begin position="34"/>
        <end position="131"/>
    </location>
</feature>
<evidence type="ECO:0000259" key="1">
    <source>
        <dbReference type="Pfam" id="PF20094"/>
    </source>
</evidence>
<comment type="caution">
    <text evidence="2">The sequence shown here is derived from an EMBL/GenBank/DDBJ whole genome shotgun (WGS) entry which is preliminary data.</text>
</comment>
<dbReference type="InterPro" id="IPR030959">
    <property type="entry name" value="GWxTD_dom"/>
</dbReference>
<dbReference type="Pfam" id="PF20094">
    <property type="entry name" value="GWxTD_dom"/>
    <property type="match status" value="1"/>
</dbReference>
<sequence length="245" mass="28709">MKKKIFGFIVFSLCLVSFLFSGEKIKEKDLPLKYREFLKLTGYIILSEEKNVFLQLTTNRDRDIFIKTFWKQRDPTPGTPDNEYWEEHIKRFAYANKFYGRATPREGWMTDMGRFHIILGEPVSKERWEGKMGIVPVQAWYYYGDKEKGLPPHFAIVFFKRGGAGEWRLYDHFADGPASLLEYRSDIDFTDFEGLYERIRELGHTLCLVSHSMIPGDIPFNFQPSPMNNIILANILDSPKKDINP</sequence>
<evidence type="ECO:0000313" key="2">
    <source>
        <dbReference type="EMBL" id="GAI93408.1"/>
    </source>
</evidence>
<proteinExistence type="predicted"/>
<dbReference type="EMBL" id="BARW01019273">
    <property type="protein sequence ID" value="GAI93408.1"/>
    <property type="molecule type" value="Genomic_DNA"/>
</dbReference>
<dbReference type="AlphaFoldDB" id="X1SKB7"/>
<protein>
    <recommendedName>
        <fullName evidence="1">GWxTD domain-containing protein</fullName>
    </recommendedName>
</protein>
<accession>X1SKB7</accession>
<organism evidence="2">
    <name type="scientific">marine sediment metagenome</name>
    <dbReference type="NCBI Taxonomy" id="412755"/>
    <lineage>
        <taxon>unclassified sequences</taxon>
        <taxon>metagenomes</taxon>
        <taxon>ecological metagenomes</taxon>
    </lineage>
</organism>